<keyword evidence="4" id="KW-0804">Transcription</keyword>
<keyword evidence="3" id="KW-0238">DNA-binding</keyword>
<dbReference type="RefSeq" id="WP_248154701.1">
    <property type="nucleotide sequence ID" value="NZ_JALNMJ010000008.1"/>
</dbReference>
<dbReference type="PROSITE" id="PS50931">
    <property type="entry name" value="HTH_LYSR"/>
    <property type="match status" value="1"/>
</dbReference>
<dbReference type="SUPFAM" id="SSF46785">
    <property type="entry name" value="Winged helix' DNA-binding domain"/>
    <property type="match status" value="1"/>
</dbReference>
<keyword evidence="7" id="KW-1185">Reference proteome</keyword>
<name>A0ABT0GUN5_9HYPH</name>
<dbReference type="InterPro" id="IPR005119">
    <property type="entry name" value="LysR_subst-bd"/>
</dbReference>
<dbReference type="Pfam" id="PF00126">
    <property type="entry name" value="HTH_1"/>
    <property type="match status" value="1"/>
</dbReference>
<evidence type="ECO:0000256" key="3">
    <source>
        <dbReference type="ARBA" id="ARBA00023125"/>
    </source>
</evidence>
<dbReference type="InterPro" id="IPR036388">
    <property type="entry name" value="WH-like_DNA-bd_sf"/>
</dbReference>
<dbReference type="PANTHER" id="PTHR30537">
    <property type="entry name" value="HTH-TYPE TRANSCRIPTIONAL REGULATOR"/>
    <property type="match status" value="1"/>
</dbReference>
<evidence type="ECO:0000313" key="6">
    <source>
        <dbReference type="EMBL" id="MCK7613141.1"/>
    </source>
</evidence>
<evidence type="ECO:0000256" key="1">
    <source>
        <dbReference type="ARBA" id="ARBA00009437"/>
    </source>
</evidence>
<dbReference type="Proteomes" id="UP001431221">
    <property type="component" value="Unassembled WGS sequence"/>
</dbReference>
<dbReference type="InterPro" id="IPR000847">
    <property type="entry name" value="LysR_HTH_N"/>
</dbReference>
<comment type="caution">
    <text evidence="6">The sequence shown here is derived from an EMBL/GenBank/DDBJ whole genome shotgun (WGS) entry which is preliminary data.</text>
</comment>
<reference evidence="6" key="1">
    <citation type="submission" date="2022-04" db="EMBL/GenBank/DDBJ databases">
        <title>Roseibium sp. CAU 1639 isolated from mud.</title>
        <authorList>
            <person name="Kim W."/>
        </authorList>
    </citation>
    <scope>NUCLEOTIDE SEQUENCE</scope>
    <source>
        <strain evidence="6">CAU 1639</strain>
    </source>
</reference>
<dbReference type="EMBL" id="JALNMJ010000008">
    <property type="protein sequence ID" value="MCK7613141.1"/>
    <property type="molecule type" value="Genomic_DNA"/>
</dbReference>
<comment type="similarity">
    <text evidence="1">Belongs to the LysR transcriptional regulatory family.</text>
</comment>
<evidence type="ECO:0000259" key="5">
    <source>
        <dbReference type="PROSITE" id="PS50931"/>
    </source>
</evidence>
<proteinExistence type="inferred from homology"/>
<keyword evidence="2" id="KW-0805">Transcription regulation</keyword>
<dbReference type="InterPro" id="IPR058163">
    <property type="entry name" value="LysR-type_TF_proteobact-type"/>
</dbReference>
<dbReference type="PRINTS" id="PR00039">
    <property type="entry name" value="HTHLYSR"/>
</dbReference>
<dbReference type="PANTHER" id="PTHR30537:SF74">
    <property type="entry name" value="HTH-TYPE TRANSCRIPTIONAL REGULATOR TRPI"/>
    <property type="match status" value="1"/>
</dbReference>
<evidence type="ECO:0000256" key="4">
    <source>
        <dbReference type="ARBA" id="ARBA00023163"/>
    </source>
</evidence>
<protein>
    <submittedName>
        <fullName evidence="6">LysR family transcriptional regulator</fullName>
    </submittedName>
</protein>
<dbReference type="InterPro" id="IPR036390">
    <property type="entry name" value="WH_DNA-bd_sf"/>
</dbReference>
<dbReference type="Gene3D" id="3.40.190.10">
    <property type="entry name" value="Periplasmic binding protein-like II"/>
    <property type="match status" value="2"/>
</dbReference>
<organism evidence="6 7">
    <name type="scientific">Roseibium sediminicola</name>
    <dbReference type="NCBI Taxonomy" id="2933272"/>
    <lineage>
        <taxon>Bacteria</taxon>
        <taxon>Pseudomonadati</taxon>
        <taxon>Pseudomonadota</taxon>
        <taxon>Alphaproteobacteria</taxon>
        <taxon>Hyphomicrobiales</taxon>
        <taxon>Stappiaceae</taxon>
        <taxon>Roseibium</taxon>
    </lineage>
</organism>
<sequence length="286" mass="30856">MTQKLPPLNWFRAFEAAARHLSFTAAAEEIGMTQSAVSQQIKSLEVRLGVPLFERKPRGLALTDHGRRLLPQVDSALDTLAAATGAFFPDQPSKLLTVSVSISVLQWVISPALPAFRKAHPDIALRFISAIWPDEFSRTIADVEIRFGSKKQAGPKAVLLGSNKLIALKPKDGPTRAEDLPLIEAVGISGGWSTWSKAAGLPQLTPSIYVDSYGAALDLAVRGNGACLVNELLSRQPLQHGLVEPVEPLMIDAKEGYFLSINGEEAEAKAFADWLVKIARSETAAV</sequence>
<dbReference type="Gene3D" id="1.10.10.10">
    <property type="entry name" value="Winged helix-like DNA-binding domain superfamily/Winged helix DNA-binding domain"/>
    <property type="match status" value="1"/>
</dbReference>
<evidence type="ECO:0000256" key="2">
    <source>
        <dbReference type="ARBA" id="ARBA00023015"/>
    </source>
</evidence>
<gene>
    <name evidence="6" type="ORF">M0H32_13275</name>
</gene>
<dbReference type="SUPFAM" id="SSF53850">
    <property type="entry name" value="Periplasmic binding protein-like II"/>
    <property type="match status" value="1"/>
</dbReference>
<feature type="domain" description="HTH lysR-type" evidence="5">
    <location>
        <begin position="6"/>
        <end position="63"/>
    </location>
</feature>
<accession>A0ABT0GUN5</accession>
<evidence type="ECO:0000313" key="7">
    <source>
        <dbReference type="Proteomes" id="UP001431221"/>
    </source>
</evidence>
<dbReference type="Pfam" id="PF03466">
    <property type="entry name" value="LysR_substrate"/>
    <property type="match status" value="1"/>
</dbReference>